<keyword evidence="6 19" id="KW-0812">Transmembrane</keyword>
<dbReference type="InterPro" id="IPR045836">
    <property type="entry name" value="Astro_VPg"/>
</dbReference>
<evidence type="ECO:0000256" key="1">
    <source>
        <dbReference type="ARBA" id="ARBA00004301"/>
    </source>
</evidence>
<dbReference type="GO" id="GO:0008236">
    <property type="term" value="F:serine-type peptidase activity"/>
    <property type="evidence" value="ECO:0007669"/>
    <property type="project" value="UniProtKB-KW"/>
</dbReference>
<keyword evidence="4" id="KW-0597">Phosphoprotein</keyword>
<organism evidence="20 21">
    <name type="scientific">Avastrovirus 3</name>
    <dbReference type="NCBI Taxonomy" id="1239439"/>
    <lineage>
        <taxon>Viruses</taxon>
        <taxon>Riboviria</taxon>
        <taxon>Orthornavirae</taxon>
        <taxon>Pisuviricota</taxon>
        <taxon>Stelpaviricetes</taxon>
        <taxon>Stellavirales</taxon>
        <taxon>Astroviridae</taxon>
        <taxon>Avastrovirus</taxon>
        <taxon>Avastrovirus intestini</taxon>
    </lineage>
</organism>
<evidence type="ECO:0000256" key="14">
    <source>
        <dbReference type="ARBA" id="ARBA00045606"/>
    </source>
</evidence>
<dbReference type="Proteomes" id="UP000118248">
    <property type="component" value="Segment"/>
</dbReference>
<evidence type="ECO:0000256" key="12">
    <source>
        <dbReference type="ARBA" id="ARBA00022989"/>
    </source>
</evidence>
<proteinExistence type="predicted"/>
<name>C0JRM9_9VIRU</name>
<dbReference type="InterPro" id="IPR009003">
    <property type="entry name" value="Peptidase_S1_PA"/>
</dbReference>
<dbReference type="EMBL" id="FJ434664">
    <property type="protein sequence ID" value="ACN82427.1"/>
    <property type="molecule type" value="Genomic_RNA"/>
</dbReference>
<evidence type="ECO:0000256" key="15">
    <source>
        <dbReference type="ARBA" id="ARBA00045910"/>
    </source>
</evidence>
<comment type="subcellular location">
    <subcellularLocation>
        <location evidence="1">Host membrane</location>
        <topology evidence="1">Multi-pass membrane protein</topology>
    </subcellularLocation>
</comment>
<feature type="transmembrane region" description="Helical" evidence="19">
    <location>
        <begin position="463"/>
        <end position="482"/>
    </location>
</feature>
<feature type="transmembrane region" description="Helical" evidence="19">
    <location>
        <begin position="225"/>
        <end position="243"/>
    </location>
</feature>
<comment type="function">
    <text evidence="15">Responsible for the cleavage of the polyprotein into functional products.</text>
</comment>
<evidence type="ECO:0000256" key="8">
    <source>
        <dbReference type="ARBA" id="ARBA00022801"/>
    </source>
</evidence>
<evidence type="ECO:0000256" key="2">
    <source>
        <dbReference type="ARBA" id="ARBA00011245"/>
    </source>
</evidence>
<feature type="transmembrane region" description="Helical" evidence="19">
    <location>
        <begin position="398"/>
        <end position="414"/>
    </location>
</feature>
<comment type="function">
    <text evidence="14">Protein covalently attached to the 5' extremity of the genomic and subgenomic RNAs. It may serve as a primer for the replicase.</text>
</comment>
<keyword evidence="12 19" id="KW-1133">Transmembrane helix</keyword>
<evidence type="ECO:0000256" key="10">
    <source>
        <dbReference type="ARBA" id="ARBA00022870"/>
    </source>
</evidence>
<dbReference type="GO" id="GO:0033644">
    <property type="term" value="C:host cell membrane"/>
    <property type="evidence" value="ECO:0007669"/>
    <property type="project" value="UniProtKB-SubCell"/>
</dbReference>
<evidence type="ECO:0000256" key="6">
    <source>
        <dbReference type="ARBA" id="ARBA00022692"/>
    </source>
</evidence>
<keyword evidence="10" id="KW-1043">Host membrane</keyword>
<evidence type="ECO:0000256" key="11">
    <source>
        <dbReference type="ARBA" id="ARBA00022953"/>
    </source>
</evidence>
<evidence type="ECO:0000256" key="9">
    <source>
        <dbReference type="ARBA" id="ARBA00022825"/>
    </source>
</evidence>
<dbReference type="InterPro" id="IPR043504">
    <property type="entry name" value="Peptidase_S1_PA_chymotrypsin"/>
</dbReference>
<evidence type="ECO:0000256" key="13">
    <source>
        <dbReference type="ARBA" id="ARBA00023136"/>
    </source>
</evidence>
<dbReference type="Pfam" id="PF19416">
    <property type="entry name" value="Astro_VPg"/>
    <property type="match status" value="1"/>
</dbReference>
<evidence type="ECO:0000313" key="20">
    <source>
        <dbReference type="EMBL" id="ACN82427.1"/>
    </source>
</evidence>
<keyword evidence="8" id="KW-0378">Hydrolase</keyword>
<evidence type="ECO:0000256" key="18">
    <source>
        <dbReference type="SAM" id="MobiDB-lite"/>
    </source>
</evidence>
<evidence type="ECO:0000256" key="3">
    <source>
        <dbReference type="ARBA" id="ARBA00022520"/>
    </source>
</evidence>
<dbReference type="Gene3D" id="2.40.10.10">
    <property type="entry name" value="Trypsin-like serine proteases"/>
    <property type="match status" value="2"/>
</dbReference>
<evidence type="ECO:0000256" key="17">
    <source>
        <dbReference type="SAM" id="Coils"/>
    </source>
</evidence>
<evidence type="ECO:0000313" key="21">
    <source>
        <dbReference type="Proteomes" id="UP000118248"/>
    </source>
</evidence>
<dbReference type="GO" id="GO:0006508">
    <property type="term" value="P:proteolysis"/>
    <property type="evidence" value="ECO:0007669"/>
    <property type="project" value="UniProtKB-KW"/>
</dbReference>
<keyword evidence="3" id="KW-0191">Covalent protein-RNA linkage</keyword>
<comment type="subunit">
    <text evidence="2">Monomer.</text>
</comment>
<keyword evidence="11" id="KW-0693">Viral RNA replication</keyword>
<feature type="compositionally biased region" description="Polar residues" evidence="18">
    <location>
        <begin position="1"/>
        <end position="10"/>
    </location>
</feature>
<feature type="transmembrane region" description="Helical" evidence="19">
    <location>
        <begin position="488"/>
        <end position="506"/>
    </location>
</feature>
<evidence type="ECO:0000256" key="19">
    <source>
        <dbReference type="SAM" id="Phobius"/>
    </source>
</evidence>
<keyword evidence="17" id="KW-0175">Coiled coil</keyword>
<reference evidence="20 21" key="1">
    <citation type="journal article" date="2009" name="J. Gen. Virol.">
        <title>Complete sequence of a duck astrovirus associated with fatal hepatitis in ducklings.</title>
        <authorList>
            <person name="Fu Y."/>
            <person name="Pan M."/>
            <person name="Wang X."/>
            <person name="Xu Y."/>
            <person name="Xie X."/>
            <person name="Knowles N.J."/>
            <person name="Yang H."/>
            <person name="Zhang D."/>
        </authorList>
    </citation>
    <scope>NUCLEOTIDE SEQUENCE [LARGE SCALE GENOMIC DNA]</scope>
    <source>
        <strain evidence="20">C-NGB</strain>
    </source>
</reference>
<comment type="catalytic activity">
    <reaction evidence="16">
        <text>RNA(n) + a ribonucleoside 5'-triphosphate = RNA(n+1) + diphosphate</text>
        <dbReference type="Rhea" id="RHEA:21248"/>
        <dbReference type="Rhea" id="RHEA-COMP:14527"/>
        <dbReference type="Rhea" id="RHEA-COMP:17342"/>
        <dbReference type="ChEBI" id="CHEBI:33019"/>
        <dbReference type="ChEBI" id="CHEBI:61557"/>
        <dbReference type="ChEBI" id="CHEBI:140395"/>
    </reaction>
</comment>
<protein>
    <submittedName>
        <fullName evidence="20">ORF1a</fullName>
    </submittedName>
</protein>
<keyword evidence="7" id="KW-0688">Ribosomal frameshifting</keyword>
<feature type="coiled-coil region" evidence="17">
    <location>
        <begin position="134"/>
        <end position="171"/>
    </location>
</feature>
<dbReference type="GO" id="GO:0075523">
    <property type="term" value="P:viral translational frameshifting"/>
    <property type="evidence" value="ECO:0007669"/>
    <property type="project" value="UniProtKB-KW"/>
</dbReference>
<evidence type="ECO:0000256" key="16">
    <source>
        <dbReference type="ARBA" id="ARBA00047383"/>
    </source>
</evidence>
<evidence type="ECO:0000256" key="5">
    <source>
        <dbReference type="ARBA" id="ARBA00022670"/>
    </source>
</evidence>
<keyword evidence="5" id="KW-0645">Protease</keyword>
<evidence type="ECO:0000256" key="4">
    <source>
        <dbReference type="ARBA" id="ARBA00022553"/>
    </source>
</evidence>
<dbReference type="SUPFAM" id="SSF50494">
    <property type="entry name" value="Trypsin-like serine proteases"/>
    <property type="match status" value="1"/>
</dbReference>
<feature type="coiled-coil region" evidence="17">
    <location>
        <begin position="785"/>
        <end position="889"/>
    </location>
</feature>
<keyword evidence="9" id="KW-0720">Serine protease</keyword>
<accession>C0JRM9</accession>
<sequence>MAQSGENKAFQSLKRREERRDGKRSPQIPAGLEKVFNFQGMAELYDRMRGLYGDTPAWKALMSCSAIYLKDVKTAFGVRDGRIGLFMASSPSTASWSQDAGASILTINESACLRAQEAKWERLQVSLRANSSLVNQIMEKNRIAKEKMEELEQLQKKMDNMVENNKLIFQRIEEANQSKLDAMGAKISKLRHENHQWFLKVEKQDNLIESLRKQIDTQRVTYKKMAWDFMAWVLLAFLLFGFLTTTQAVELNKTEYNVIYADVYGELYTDYPTSQPWDESQIPKTCERPDFGCMIVDTWLPLPLLKFEGIMQKCYNTHGNVIARSTFNATYLLMDCVKTATYFMDQHDYVENYHWCRRRLATLIAANCEGERTIDKFWSQIMEAIDASRSFFQSVKKYQIDVWIIAIFSIVIAGNKEKLLTLLPFVALGWWFKLPIFLLTTAANFFPTTALPFVAFQVIFPEMVMMTTFCMWLTLVLVAFFWSEGLNILVEVSFSIFYTISFFMWAMSLNVCLHLQLTLAYQILLFCISLSIYCGTKFACSQVTIVHPDGTTEKITRVAKVKKAVVNQCKRGVAYLQSRGIIPSSPVKVQSIVMVEGKNGTGTGWRFMNWICTAGHVTRGSEFATIKYENIAVKVKKEKEIQIFECVDTLAFFKLPKELQSVKPLRLAKEVKSDYMSLHCWCPNFQNHVTYSGWCIVDGIFLNNAFNTQFGNSGAPYCDRDGKLVGMHLGSQGVTSQGVVLVDVLQRLNQLTVQQCKDCDDDEFERQNTPLPVGFDLDLFLSKVIEGTKISHQALLKNVEELNEKVLLMEKNQENQISSVLEKFSGMFENTSEIQRAMVAAMEKMSLRVQKLEEERSQEPNFSTVPSFVEALTKRIEYLEGENKTILEKLAEVTTAVGERVKEVTLAVNTLVEEKKKGKTKRTARGQKHAANKKFLTKGHFMKMKVLAEEEYQRMLDEGWSADEIRDVVNSLREQAWNSYVMDNDIDEEGEEEWYDEMLQNDAINEEIDRRIEQAMEDMGEPIYQKKRLTFVDQALLHIIRIKKNKVKTVKMEVQKECEEQLKKQFEHAVSPNDIKEGTSVAILSAGEDVRCVENKEINFNAIRSIDMPNQKDKELVMGIKKTVISTGDDNKKNILREKTTDLVGSILPKNADGKLEKQNVPQQVPLEQRKRGCQWCNNPKPHNFQACKRRSEKCFCVFCGIMHSENEGHSRKIECIKCKQTFKGVEGLEEHVINGCSKN</sequence>
<feature type="compositionally biased region" description="Basic and acidic residues" evidence="18">
    <location>
        <begin position="14"/>
        <end position="24"/>
    </location>
</feature>
<keyword evidence="13 19" id="KW-0472">Membrane</keyword>
<evidence type="ECO:0000256" key="7">
    <source>
        <dbReference type="ARBA" id="ARBA00022758"/>
    </source>
</evidence>
<dbReference type="KEGG" id="vg:7670417"/>
<feature type="region of interest" description="Disordered" evidence="18">
    <location>
        <begin position="1"/>
        <end position="27"/>
    </location>
</feature>